<dbReference type="EMBL" id="MWQN01000001">
    <property type="protein sequence ID" value="OPC82482.1"/>
    <property type="molecule type" value="Genomic_DNA"/>
</dbReference>
<dbReference type="OrthoDB" id="3852216at2"/>
<protein>
    <submittedName>
        <fullName evidence="2">DNA primase</fullName>
    </submittedName>
</protein>
<accession>A0A1T3P0J9</accession>
<dbReference type="SMART" id="SM00943">
    <property type="entry name" value="Prim-Pol"/>
    <property type="match status" value="1"/>
</dbReference>
<evidence type="ECO:0000313" key="2">
    <source>
        <dbReference type="EMBL" id="OPC82482.1"/>
    </source>
</evidence>
<comment type="caution">
    <text evidence="2">The sequence shown here is derived from an EMBL/GenBank/DDBJ whole genome shotgun (WGS) entry which is preliminary data.</text>
</comment>
<organism evidence="2 3">
    <name type="scientific">Embleya scabrispora</name>
    <dbReference type="NCBI Taxonomy" id="159449"/>
    <lineage>
        <taxon>Bacteria</taxon>
        <taxon>Bacillati</taxon>
        <taxon>Actinomycetota</taxon>
        <taxon>Actinomycetes</taxon>
        <taxon>Kitasatosporales</taxon>
        <taxon>Streptomycetaceae</taxon>
        <taxon>Embleya</taxon>
    </lineage>
</organism>
<gene>
    <name evidence="2" type="ORF">B4N89_17435</name>
</gene>
<dbReference type="STRING" id="159449.B4N89_17435"/>
<name>A0A1T3P0J9_9ACTN</name>
<proteinExistence type="predicted"/>
<reference evidence="2 3" key="1">
    <citation type="submission" date="2017-03" db="EMBL/GenBank/DDBJ databases">
        <title>Draft genome sequence of Streptomyces scabrisporus NF3, endophyte isolated from Amphipterygium adstringens.</title>
        <authorList>
            <person name="Vazquez M."/>
            <person name="Ceapa C.D."/>
            <person name="Rodriguez Luna D."/>
            <person name="Sanchez Esquivel S."/>
        </authorList>
    </citation>
    <scope>NUCLEOTIDE SEQUENCE [LARGE SCALE GENOMIC DNA]</scope>
    <source>
        <strain evidence="2 3">NF3</strain>
    </source>
</reference>
<feature type="domain" description="DNA primase/polymerase bifunctional N-terminal" evidence="1">
    <location>
        <begin position="22"/>
        <end position="203"/>
    </location>
</feature>
<evidence type="ECO:0000313" key="3">
    <source>
        <dbReference type="Proteomes" id="UP000190037"/>
    </source>
</evidence>
<evidence type="ECO:0000259" key="1">
    <source>
        <dbReference type="SMART" id="SM00943"/>
    </source>
</evidence>
<dbReference type="Proteomes" id="UP000190037">
    <property type="component" value="Unassembled WGS sequence"/>
</dbReference>
<sequence>MQHVEDTLGARQIARDTLVETAVRYAQDRHWDVVPGASVVEHSAGRRCDCGHPGCATPGAHPILRDWAVQAASSPALVRRWWGEHPDAAILLPTGRGFDVIDVPEQAGCLALARLERMGLPLGPVIATPTRRLQFLVLPGARDKMGEMLRRIGWGIGAIDLIPKGEGDWVVAPPSRMGTSGSAAWAREPTELNRWLPEARELVSPIAYACGRAMADAR</sequence>
<dbReference type="AlphaFoldDB" id="A0A1T3P0J9"/>
<dbReference type="RefSeq" id="WP_078976747.1">
    <property type="nucleotide sequence ID" value="NZ_MWQN01000001.1"/>
</dbReference>
<dbReference type="InterPro" id="IPR015330">
    <property type="entry name" value="DNA_primase/pol_bifunc_N"/>
</dbReference>
<keyword evidence="3" id="KW-1185">Reference proteome</keyword>
<dbReference type="Pfam" id="PF09250">
    <property type="entry name" value="Prim-Pol"/>
    <property type="match status" value="1"/>
</dbReference>
<dbReference type="eggNOG" id="ENOG5033DHD">
    <property type="taxonomic scope" value="Bacteria"/>
</dbReference>